<accession>A0AAV4DVU7</accession>
<name>A0AAV4DVU7_9GAST</name>
<organism evidence="2 3">
    <name type="scientific">Plakobranchus ocellatus</name>
    <dbReference type="NCBI Taxonomy" id="259542"/>
    <lineage>
        <taxon>Eukaryota</taxon>
        <taxon>Metazoa</taxon>
        <taxon>Spiralia</taxon>
        <taxon>Lophotrochozoa</taxon>
        <taxon>Mollusca</taxon>
        <taxon>Gastropoda</taxon>
        <taxon>Heterobranchia</taxon>
        <taxon>Euthyneura</taxon>
        <taxon>Panpulmonata</taxon>
        <taxon>Sacoglossa</taxon>
        <taxon>Placobranchoidea</taxon>
        <taxon>Plakobranchidae</taxon>
        <taxon>Plakobranchus</taxon>
    </lineage>
</organism>
<sequence>MCDLHPKPTHMSKPGYVVPYVCPAISSQVLVKTLTNFGRLGSGRTKESKRDNSPQQGDHRFSGPLPGQTAGGGARTREPCRSQGELVSHCVTDGNEDGNRVPVLLLGTMEQTKMR</sequence>
<keyword evidence="3" id="KW-1185">Reference proteome</keyword>
<dbReference type="Proteomes" id="UP000735302">
    <property type="component" value="Unassembled WGS sequence"/>
</dbReference>
<feature type="region of interest" description="Disordered" evidence="1">
    <location>
        <begin position="38"/>
        <end position="115"/>
    </location>
</feature>
<evidence type="ECO:0000313" key="2">
    <source>
        <dbReference type="EMBL" id="GFO48280.1"/>
    </source>
</evidence>
<evidence type="ECO:0000256" key="1">
    <source>
        <dbReference type="SAM" id="MobiDB-lite"/>
    </source>
</evidence>
<comment type="caution">
    <text evidence="2">The sequence shown here is derived from an EMBL/GenBank/DDBJ whole genome shotgun (WGS) entry which is preliminary data.</text>
</comment>
<protein>
    <submittedName>
        <fullName evidence="2">Uncharacterized protein</fullName>
    </submittedName>
</protein>
<reference evidence="2 3" key="1">
    <citation type="journal article" date="2021" name="Elife">
        <title>Chloroplast acquisition without the gene transfer in kleptoplastic sea slugs, Plakobranchus ocellatus.</title>
        <authorList>
            <person name="Maeda T."/>
            <person name="Takahashi S."/>
            <person name="Yoshida T."/>
            <person name="Shimamura S."/>
            <person name="Takaki Y."/>
            <person name="Nagai Y."/>
            <person name="Toyoda A."/>
            <person name="Suzuki Y."/>
            <person name="Arimoto A."/>
            <person name="Ishii H."/>
            <person name="Satoh N."/>
            <person name="Nishiyama T."/>
            <person name="Hasebe M."/>
            <person name="Maruyama T."/>
            <person name="Minagawa J."/>
            <person name="Obokata J."/>
            <person name="Shigenobu S."/>
        </authorList>
    </citation>
    <scope>NUCLEOTIDE SEQUENCE [LARGE SCALE GENOMIC DNA]</scope>
</reference>
<dbReference type="AlphaFoldDB" id="A0AAV4DVU7"/>
<proteinExistence type="predicted"/>
<evidence type="ECO:0000313" key="3">
    <source>
        <dbReference type="Proteomes" id="UP000735302"/>
    </source>
</evidence>
<feature type="compositionally biased region" description="Basic and acidic residues" evidence="1">
    <location>
        <begin position="44"/>
        <end position="61"/>
    </location>
</feature>
<gene>
    <name evidence="2" type="ORF">PoB_007478500</name>
</gene>
<dbReference type="EMBL" id="BLXT01008384">
    <property type="protein sequence ID" value="GFO48280.1"/>
    <property type="molecule type" value="Genomic_DNA"/>
</dbReference>